<reference evidence="4" key="2">
    <citation type="submission" date="2021-04" db="EMBL/GenBank/DDBJ databases">
        <authorList>
            <person name="Gilroy R."/>
        </authorList>
    </citation>
    <scope>NUCLEOTIDE SEQUENCE</scope>
    <source>
        <strain evidence="4">B5_2728</strain>
    </source>
</reference>
<dbReference type="AlphaFoldDB" id="A0A948T2I1"/>
<evidence type="ECO:0000256" key="2">
    <source>
        <dbReference type="ARBA" id="ARBA00022679"/>
    </source>
</evidence>
<sequence length="336" mass="37856">MEPLLSVIVPVYRAEDTLTRCVNSILSHAPENLELILVDDGSPDASGTLCDAFAAQDGRVRVIHQPNAGVSAARNRGLDTARGRYIQFVDADDWLEPDCYPTLLPYLAQNPRLVLFDTKSPDATPQLSDQWLESLGQLSPQWQWYLVDTSYLASPWGKLYHREQIGGVRFDTSLAINEDILFNLQVLPHCTGVQLVGKALYGYNWEQDGSLSRRLRTDLMQAERYTRPAFCAFLESYQESPQRIETLVQARVRHAAVTQFGLLMGRKGALSLVGYLRSVGTLLQNPQAVTGITQWLKADPNRWMALAYRICVKLGWSLPIASWFWLKGSTSHRLFD</sequence>
<dbReference type="EC" id="2.4.-.-" evidence="4"/>
<dbReference type="Gene3D" id="3.90.550.10">
    <property type="entry name" value="Spore Coat Polysaccharide Biosynthesis Protein SpsA, Chain A"/>
    <property type="match status" value="1"/>
</dbReference>
<dbReference type="InterPro" id="IPR029044">
    <property type="entry name" value="Nucleotide-diphossugar_trans"/>
</dbReference>
<comment type="caution">
    <text evidence="4">The sequence shown here is derived from an EMBL/GenBank/DDBJ whole genome shotgun (WGS) entry which is preliminary data.</text>
</comment>
<evidence type="ECO:0000256" key="1">
    <source>
        <dbReference type="ARBA" id="ARBA00022676"/>
    </source>
</evidence>
<dbReference type="PANTHER" id="PTHR22916:SF51">
    <property type="entry name" value="GLYCOSYLTRANSFERASE EPSH-RELATED"/>
    <property type="match status" value="1"/>
</dbReference>
<proteinExistence type="predicted"/>
<evidence type="ECO:0000313" key="5">
    <source>
        <dbReference type="Proteomes" id="UP000713596"/>
    </source>
</evidence>
<dbReference type="PANTHER" id="PTHR22916">
    <property type="entry name" value="GLYCOSYLTRANSFERASE"/>
    <property type="match status" value="1"/>
</dbReference>
<keyword evidence="1 4" id="KW-0328">Glycosyltransferase</keyword>
<keyword evidence="2 4" id="KW-0808">Transferase</keyword>
<dbReference type="EMBL" id="JAHLFP010000031">
    <property type="protein sequence ID" value="MBU3806031.1"/>
    <property type="molecule type" value="Genomic_DNA"/>
</dbReference>
<evidence type="ECO:0000313" key="4">
    <source>
        <dbReference type="EMBL" id="MBU3806031.1"/>
    </source>
</evidence>
<gene>
    <name evidence="4" type="ORF">H9882_03970</name>
</gene>
<dbReference type="Pfam" id="PF00535">
    <property type="entry name" value="Glycos_transf_2"/>
    <property type="match status" value="1"/>
</dbReference>
<dbReference type="SUPFAM" id="SSF53448">
    <property type="entry name" value="Nucleotide-diphospho-sugar transferases"/>
    <property type="match status" value="1"/>
</dbReference>
<dbReference type="Proteomes" id="UP000713596">
    <property type="component" value="Unassembled WGS sequence"/>
</dbReference>
<evidence type="ECO:0000259" key="3">
    <source>
        <dbReference type="Pfam" id="PF00535"/>
    </source>
</evidence>
<organism evidence="4 5">
    <name type="scientific">Candidatus Allofournierella pullistercoris</name>
    <dbReference type="NCBI Taxonomy" id="2838597"/>
    <lineage>
        <taxon>Bacteria</taxon>
        <taxon>Bacillati</taxon>
        <taxon>Bacillota</taxon>
        <taxon>Clostridia</taxon>
        <taxon>Eubacteriales</taxon>
        <taxon>Oscillospiraceae</taxon>
        <taxon>Allofournierella</taxon>
    </lineage>
</organism>
<dbReference type="InterPro" id="IPR001173">
    <property type="entry name" value="Glyco_trans_2-like"/>
</dbReference>
<feature type="domain" description="Glycosyltransferase 2-like" evidence="3">
    <location>
        <begin position="6"/>
        <end position="114"/>
    </location>
</feature>
<protein>
    <submittedName>
        <fullName evidence="4">Glycosyltransferase</fullName>
        <ecNumber evidence="4">2.4.-.-</ecNumber>
    </submittedName>
</protein>
<name>A0A948T2I1_9FIRM</name>
<dbReference type="CDD" id="cd00761">
    <property type="entry name" value="Glyco_tranf_GTA_type"/>
    <property type="match status" value="1"/>
</dbReference>
<reference evidence="4" key="1">
    <citation type="journal article" date="2021" name="PeerJ">
        <title>Extensive microbial diversity within the chicken gut microbiome revealed by metagenomics and culture.</title>
        <authorList>
            <person name="Gilroy R."/>
            <person name="Ravi A."/>
            <person name="Getino M."/>
            <person name="Pursley I."/>
            <person name="Horton D.L."/>
            <person name="Alikhan N.F."/>
            <person name="Baker D."/>
            <person name="Gharbi K."/>
            <person name="Hall N."/>
            <person name="Watson M."/>
            <person name="Adriaenssens E.M."/>
            <person name="Foster-Nyarko E."/>
            <person name="Jarju S."/>
            <person name="Secka A."/>
            <person name="Antonio M."/>
            <person name="Oren A."/>
            <person name="Chaudhuri R.R."/>
            <person name="La Ragione R."/>
            <person name="Hildebrand F."/>
            <person name="Pallen M.J."/>
        </authorList>
    </citation>
    <scope>NUCLEOTIDE SEQUENCE</scope>
    <source>
        <strain evidence="4">B5_2728</strain>
    </source>
</reference>
<accession>A0A948T2I1</accession>
<dbReference type="GO" id="GO:0016757">
    <property type="term" value="F:glycosyltransferase activity"/>
    <property type="evidence" value="ECO:0007669"/>
    <property type="project" value="UniProtKB-KW"/>
</dbReference>